<keyword evidence="2" id="KW-1185">Reference proteome</keyword>
<sequence length="331" mass="37683">MPVLNDDVLLRVASFCDIDTIVTMMCTSKHLYELLTRYEQSIVKDAVALYTGGDSSLFPPSGAISSSHNVEREYLYPKRYDILNELKIRTSRTETLLSPGQPLRSKIDSIFSTPGTFLDLPQVERELLMARLKETCKLVDRLGDCAADIMSMWMQPAANGNSSQKLDADEAMLKIHDRQLAYIRSLSPLDLAYLFHLLAWAGQAYAAENPALMADVDCWERLLAFKEASLRQGTIMLWAVFQPPKVKKSANRTEDTTRRKPTTELARFAETCIRQILEEIRIYQSTEPSQNRLPPSLHMTMVKSFVEKTGRPSTRHAIEMERLILEHIRVD</sequence>
<reference evidence="1" key="2">
    <citation type="submission" date="2023-06" db="EMBL/GenBank/DDBJ databases">
        <authorList>
            <consortium name="Lawrence Berkeley National Laboratory"/>
            <person name="Haridas S."/>
            <person name="Hensen N."/>
            <person name="Bonometti L."/>
            <person name="Westerberg I."/>
            <person name="Brannstrom I.O."/>
            <person name="Guillou S."/>
            <person name="Cros-Aarteil S."/>
            <person name="Calhoun S."/>
            <person name="Kuo A."/>
            <person name="Mondo S."/>
            <person name="Pangilinan J."/>
            <person name="Riley R."/>
            <person name="Labutti K."/>
            <person name="Andreopoulos B."/>
            <person name="Lipzen A."/>
            <person name="Chen C."/>
            <person name="Yanf M."/>
            <person name="Daum C."/>
            <person name="Ng V."/>
            <person name="Clum A."/>
            <person name="Steindorff A."/>
            <person name="Ohm R."/>
            <person name="Martin F."/>
            <person name="Silar P."/>
            <person name="Natvig D."/>
            <person name="Lalanne C."/>
            <person name="Gautier V."/>
            <person name="Ament-Velasquez S.L."/>
            <person name="Kruys A."/>
            <person name="Hutchinson M.I."/>
            <person name="Powell A.J."/>
            <person name="Barry K."/>
            <person name="Miller A.N."/>
            <person name="Grigoriev I.V."/>
            <person name="Debuchy R."/>
            <person name="Gladieux P."/>
            <person name="Thoren M.H."/>
            <person name="Johannesson H."/>
        </authorList>
    </citation>
    <scope>NUCLEOTIDE SEQUENCE</scope>
    <source>
        <strain evidence="1">CBS 560.94</strain>
    </source>
</reference>
<gene>
    <name evidence="1" type="ORF">B0H65DRAFT_438917</name>
</gene>
<name>A0AAE0JQ67_9PEZI</name>
<protein>
    <recommendedName>
        <fullName evidence="3">F-box domain-containing protein</fullName>
    </recommendedName>
</protein>
<dbReference type="CDD" id="cd09917">
    <property type="entry name" value="F-box_SF"/>
    <property type="match status" value="1"/>
</dbReference>
<dbReference type="AlphaFoldDB" id="A0AAE0JQ67"/>
<proteinExistence type="predicted"/>
<dbReference type="EMBL" id="JAUEPP010000001">
    <property type="protein sequence ID" value="KAK3355707.1"/>
    <property type="molecule type" value="Genomic_DNA"/>
</dbReference>
<dbReference type="GeneID" id="87862546"/>
<dbReference type="RefSeq" id="XP_062687085.1">
    <property type="nucleotide sequence ID" value="XM_062825392.1"/>
</dbReference>
<organism evidence="1 2">
    <name type="scientific">Neurospora tetraspora</name>
    <dbReference type="NCBI Taxonomy" id="94610"/>
    <lineage>
        <taxon>Eukaryota</taxon>
        <taxon>Fungi</taxon>
        <taxon>Dikarya</taxon>
        <taxon>Ascomycota</taxon>
        <taxon>Pezizomycotina</taxon>
        <taxon>Sordariomycetes</taxon>
        <taxon>Sordariomycetidae</taxon>
        <taxon>Sordariales</taxon>
        <taxon>Sordariaceae</taxon>
        <taxon>Neurospora</taxon>
    </lineage>
</organism>
<evidence type="ECO:0000313" key="1">
    <source>
        <dbReference type="EMBL" id="KAK3355707.1"/>
    </source>
</evidence>
<evidence type="ECO:0000313" key="2">
    <source>
        <dbReference type="Proteomes" id="UP001278500"/>
    </source>
</evidence>
<dbReference type="Proteomes" id="UP001278500">
    <property type="component" value="Unassembled WGS sequence"/>
</dbReference>
<evidence type="ECO:0008006" key="3">
    <source>
        <dbReference type="Google" id="ProtNLM"/>
    </source>
</evidence>
<accession>A0AAE0JQ67</accession>
<comment type="caution">
    <text evidence="1">The sequence shown here is derived from an EMBL/GenBank/DDBJ whole genome shotgun (WGS) entry which is preliminary data.</text>
</comment>
<reference evidence="1" key="1">
    <citation type="journal article" date="2023" name="Mol. Phylogenet. Evol.">
        <title>Genome-scale phylogeny and comparative genomics of the fungal order Sordariales.</title>
        <authorList>
            <person name="Hensen N."/>
            <person name="Bonometti L."/>
            <person name="Westerberg I."/>
            <person name="Brannstrom I.O."/>
            <person name="Guillou S."/>
            <person name="Cros-Aarteil S."/>
            <person name="Calhoun S."/>
            <person name="Haridas S."/>
            <person name="Kuo A."/>
            <person name="Mondo S."/>
            <person name="Pangilinan J."/>
            <person name="Riley R."/>
            <person name="LaButti K."/>
            <person name="Andreopoulos B."/>
            <person name="Lipzen A."/>
            <person name="Chen C."/>
            <person name="Yan M."/>
            <person name="Daum C."/>
            <person name="Ng V."/>
            <person name="Clum A."/>
            <person name="Steindorff A."/>
            <person name="Ohm R.A."/>
            <person name="Martin F."/>
            <person name="Silar P."/>
            <person name="Natvig D.O."/>
            <person name="Lalanne C."/>
            <person name="Gautier V."/>
            <person name="Ament-Velasquez S.L."/>
            <person name="Kruys A."/>
            <person name="Hutchinson M.I."/>
            <person name="Powell A.J."/>
            <person name="Barry K."/>
            <person name="Miller A.N."/>
            <person name="Grigoriev I.V."/>
            <person name="Debuchy R."/>
            <person name="Gladieux P."/>
            <person name="Hiltunen Thoren M."/>
            <person name="Johannesson H."/>
        </authorList>
    </citation>
    <scope>NUCLEOTIDE SEQUENCE</scope>
    <source>
        <strain evidence="1">CBS 560.94</strain>
    </source>
</reference>